<comment type="caution">
    <text evidence="2">The sequence shown here is derived from an EMBL/GenBank/DDBJ whole genome shotgun (WGS) entry which is preliminary data.</text>
</comment>
<accession>A0ABD5GP47</accession>
<feature type="chain" id="PRO_5044746652" description="Lactococcin 972 family bacteriocin" evidence="1">
    <location>
        <begin position="27"/>
        <end position="81"/>
    </location>
</feature>
<dbReference type="AlphaFoldDB" id="A0ABD5GP47"/>
<sequence>MKVKKILVGSALALTLVGIGASKASAVWVGDVPLRDKVTGSGKLVSRTYKTLRVTNGYRQHQTAYYQIGNYLYSDYWYDTY</sequence>
<gene>
    <name evidence="2" type="ORF">RZO27_07545</name>
</gene>
<name>A0ABD5GP47_9LACT</name>
<keyword evidence="1" id="KW-0732">Signal</keyword>
<protein>
    <recommendedName>
        <fullName evidence="4">Lactococcin 972 family bacteriocin</fullName>
    </recommendedName>
</protein>
<proteinExistence type="predicted"/>
<evidence type="ECO:0000313" key="3">
    <source>
        <dbReference type="Proteomes" id="UP001186159"/>
    </source>
</evidence>
<dbReference type="Proteomes" id="UP001186159">
    <property type="component" value="Unassembled WGS sequence"/>
</dbReference>
<dbReference type="EMBL" id="JAWHVN010000027">
    <property type="protein sequence ID" value="MDV2618983.1"/>
    <property type="molecule type" value="Genomic_DNA"/>
</dbReference>
<dbReference type="RefSeq" id="WP_195928188.1">
    <property type="nucleotide sequence ID" value="NZ_JADPDK010000027.1"/>
</dbReference>
<feature type="signal peptide" evidence="1">
    <location>
        <begin position="1"/>
        <end position="26"/>
    </location>
</feature>
<evidence type="ECO:0008006" key="4">
    <source>
        <dbReference type="Google" id="ProtNLM"/>
    </source>
</evidence>
<evidence type="ECO:0000256" key="1">
    <source>
        <dbReference type="SAM" id="SignalP"/>
    </source>
</evidence>
<reference evidence="2 3" key="1">
    <citation type="submission" date="2023-10" db="EMBL/GenBank/DDBJ databases">
        <title>Production of high quality cheese from raw caw milk (raw cheese).</title>
        <authorList>
            <person name="Samouris G."/>
        </authorList>
    </citation>
    <scope>NUCLEOTIDE SEQUENCE [LARGE SCALE GENOMIC DNA]</scope>
    <source>
        <strain evidence="2 3">MRS-5</strain>
    </source>
</reference>
<organism evidence="2 3">
    <name type="scientific">Lactococcus lactis</name>
    <dbReference type="NCBI Taxonomy" id="1358"/>
    <lineage>
        <taxon>Bacteria</taxon>
        <taxon>Bacillati</taxon>
        <taxon>Bacillota</taxon>
        <taxon>Bacilli</taxon>
        <taxon>Lactobacillales</taxon>
        <taxon>Streptococcaceae</taxon>
        <taxon>Lactococcus</taxon>
    </lineage>
</organism>
<evidence type="ECO:0000313" key="2">
    <source>
        <dbReference type="EMBL" id="MDV2618983.1"/>
    </source>
</evidence>